<dbReference type="Pfam" id="PF24681">
    <property type="entry name" value="Kelch_KLHDC2_KLHL20_DRC7"/>
    <property type="match status" value="1"/>
</dbReference>
<reference evidence="4" key="1">
    <citation type="submission" date="2013-10" db="EMBL/GenBank/DDBJ databases">
        <title>Genomic analysis of the causative agents of coccidiosis in chickens.</title>
        <authorList>
            <person name="Reid A.J."/>
            <person name="Blake D."/>
            <person name="Billington K."/>
            <person name="Browne H."/>
            <person name="Dunn M."/>
            <person name="Hung S."/>
            <person name="Kawahara F."/>
            <person name="Miranda-Saavedra D."/>
            <person name="Mourier T."/>
            <person name="Nagra H."/>
            <person name="Otto T.D."/>
            <person name="Rawlings N."/>
            <person name="Sanchez A."/>
            <person name="Sanders M."/>
            <person name="Subramaniam C."/>
            <person name="Tay Y."/>
            <person name="Dear P."/>
            <person name="Doerig C."/>
            <person name="Gruber A."/>
            <person name="Parkinson J."/>
            <person name="Shirley M."/>
            <person name="Wan K.L."/>
            <person name="Berriman M."/>
            <person name="Tomley F."/>
            <person name="Pain A."/>
        </authorList>
    </citation>
    <scope>NUCLEOTIDE SEQUENCE [LARGE SCALE GENOMIC DNA]</scope>
    <source>
        <strain evidence="4">Houghton</strain>
    </source>
</reference>
<feature type="compositionally biased region" description="Basic and acidic residues" evidence="3">
    <location>
        <begin position="18"/>
        <end position="31"/>
    </location>
</feature>
<name>U6H1V6_9EIME</name>
<dbReference type="EMBL" id="HG692946">
    <property type="protein sequence ID" value="CDI84714.1"/>
    <property type="molecule type" value="Genomic_DNA"/>
</dbReference>
<evidence type="ECO:0000256" key="1">
    <source>
        <dbReference type="ARBA" id="ARBA00022441"/>
    </source>
</evidence>
<gene>
    <name evidence="4" type="ORF">EPH_0047240</name>
</gene>
<dbReference type="SUPFAM" id="SSF117281">
    <property type="entry name" value="Kelch motif"/>
    <property type="match status" value="1"/>
</dbReference>
<sequence length="608" mass="65770">MSAAPSRQGSMKPSEAGEAGRENIKHDKEAGVQENLRGGRKGSSTETPRENKQKANALEGPADKLPRKPQRRSSSISDVSKKTHLGSELKGPAATAEDAYAQRVQFSLDRLSLWEQKEGKEGNQGRGNLESQSSGSSPPDFIVTITASWPGCQLLCSFIAADLGPKVALWSVESPNDPATFLVYDPKRKKLEEEKGTGEEPEAALGVTLTPASIKGVRGALLFGGRSHVGEIINDCLFYNPANRKWTKVKCQGEKPAARCFHAAAFSTKTETLYIFGGQGEDGTTLAGTCKLVNGKEWIEMENEDAPPPRTHHSLSVIEGPTTGENLLLFGGLVDGADTNDLWALPLGSKKPTWYSIREASGTPPAARHGHSATVAGPRCFIFGGIGRHWLGWDVPYFDMNAYDIEASSWFSISLLSPLADLPSHGLAVATGDPSTMLHVFAAGDKSWNEGAIYRLAAVCSTLDISFAAQGLRHAKVVSADNRKRKEDMQAAVDEVRALVREGENSCSFMSSKAEELAERWESLIRAIGDTHSDVLAKLEVAQQLEENATAVASEVMAREAAVTAKCEELQRQMEHFQLRLSEYDQPTEDTGDVPQPEAPEGDKQEGE</sequence>
<dbReference type="VEuPathDB" id="ToxoDB:EPH_0047240"/>
<proteinExistence type="predicted"/>
<keyword evidence="2" id="KW-0677">Repeat</keyword>
<dbReference type="OrthoDB" id="346810at2759"/>
<feature type="region of interest" description="Disordered" evidence="3">
    <location>
        <begin position="578"/>
        <end position="608"/>
    </location>
</feature>
<dbReference type="AlphaFoldDB" id="U6H1V6"/>
<dbReference type="PANTHER" id="PTHR46093">
    <property type="entry name" value="ACYL-COA-BINDING DOMAIN-CONTAINING PROTEIN 5"/>
    <property type="match status" value="1"/>
</dbReference>
<reference evidence="4" key="2">
    <citation type="submission" date="2013-10" db="EMBL/GenBank/DDBJ databases">
        <authorList>
            <person name="Aslett M."/>
        </authorList>
    </citation>
    <scope>NUCLEOTIDE SEQUENCE [LARGE SCALE GENOMIC DNA]</scope>
    <source>
        <strain evidence="4">Houghton</strain>
    </source>
</reference>
<feature type="compositionally biased region" description="Polar residues" evidence="3">
    <location>
        <begin position="1"/>
        <end position="11"/>
    </location>
</feature>
<dbReference type="PANTHER" id="PTHR46093:SF18">
    <property type="entry name" value="FIBRONECTIN TYPE-III DOMAIN-CONTAINING PROTEIN"/>
    <property type="match status" value="1"/>
</dbReference>
<accession>U6H1V6</accession>
<keyword evidence="5" id="KW-1185">Reference proteome</keyword>
<evidence type="ECO:0000313" key="5">
    <source>
        <dbReference type="Proteomes" id="UP000018201"/>
    </source>
</evidence>
<evidence type="ECO:0000256" key="3">
    <source>
        <dbReference type="SAM" id="MobiDB-lite"/>
    </source>
</evidence>
<dbReference type="Gene3D" id="2.120.10.80">
    <property type="entry name" value="Kelch-type beta propeller"/>
    <property type="match status" value="2"/>
</dbReference>
<keyword evidence="1" id="KW-0880">Kelch repeat</keyword>
<dbReference type="Proteomes" id="UP000018201">
    <property type="component" value="Unassembled WGS sequence"/>
</dbReference>
<evidence type="ECO:0000256" key="2">
    <source>
        <dbReference type="ARBA" id="ARBA00022737"/>
    </source>
</evidence>
<evidence type="ECO:0000313" key="4">
    <source>
        <dbReference type="EMBL" id="CDI84714.1"/>
    </source>
</evidence>
<organism evidence="4 5">
    <name type="scientific">Eimeria praecox</name>
    <dbReference type="NCBI Taxonomy" id="51316"/>
    <lineage>
        <taxon>Eukaryota</taxon>
        <taxon>Sar</taxon>
        <taxon>Alveolata</taxon>
        <taxon>Apicomplexa</taxon>
        <taxon>Conoidasida</taxon>
        <taxon>Coccidia</taxon>
        <taxon>Eucoccidiorida</taxon>
        <taxon>Eimeriorina</taxon>
        <taxon>Eimeriidae</taxon>
        <taxon>Eimeria</taxon>
    </lineage>
</organism>
<protein>
    <submittedName>
        <fullName evidence="4">Kelch motif family protein, related</fullName>
    </submittedName>
</protein>
<feature type="region of interest" description="Disordered" evidence="3">
    <location>
        <begin position="116"/>
        <end position="137"/>
    </location>
</feature>
<feature type="region of interest" description="Disordered" evidence="3">
    <location>
        <begin position="1"/>
        <end position="96"/>
    </location>
</feature>
<dbReference type="InterPro" id="IPR015915">
    <property type="entry name" value="Kelch-typ_b-propeller"/>
</dbReference>